<sequence length="300" mass="33943">MTNEQTLGCEVYVSVDVTYREGGSPLPDPINSEFLYYSSVLRVIALALTGDVDRQLIIPWVRKLFRPEYHSSQFREKRNKYLLYLTLTLLNDECYGIFRTSPPAGTLLELPSIVHETQPAAQWEIDPMWQDSLAALPEDFQFLSCAVHELVLDCQKDHELDIILDQEFQFFLFLARPYASLLNNDDQTKIAAWLQTLCTIHGNSCSSMKAIRNDYMMALLGYVHDLRVAGPFKEYPPWTTLPPLMEAAKWSAETKPITDPTGHEANEFLAGLPVPQDGAFCYIAITGDLIDSTISPVQQS</sequence>
<feature type="domain" description="DUF4485" evidence="1">
    <location>
        <begin position="164"/>
        <end position="246"/>
    </location>
</feature>
<evidence type="ECO:0000313" key="3">
    <source>
        <dbReference type="Proteomes" id="UP001329430"/>
    </source>
</evidence>
<gene>
    <name evidence="2" type="ORF">RI129_007533</name>
</gene>
<organism evidence="2 3">
    <name type="scientific">Pyrocoelia pectoralis</name>
    <dbReference type="NCBI Taxonomy" id="417401"/>
    <lineage>
        <taxon>Eukaryota</taxon>
        <taxon>Metazoa</taxon>
        <taxon>Ecdysozoa</taxon>
        <taxon>Arthropoda</taxon>
        <taxon>Hexapoda</taxon>
        <taxon>Insecta</taxon>
        <taxon>Pterygota</taxon>
        <taxon>Neoptera</taxon>
        <taxon>Endopterygota</taxon>
        <taxon>Coleoptera</taxon>
        <taxon>Polyphaga</taxon>
        <taxon>Elateriformia</taxon>
        <taxon>Elateroidea</taxon>
        <taxon>Lampyridae</taxon>
        <taxon>Lampyrinae</taxon>
        <taxon>Pyrocoelia</taxon>
    </lineage>
</organism>
<name>A0AAN7ZLI7_9COLE</name>
<proteinExistence type="predicted"/>
<evidence type="ECO:0000313" key="2">
    <source>
        <dbReference type="EMBL" id="KAK5643688.1"/>
    </source>
</evidence>
<reference evidence="2 3" key="1">
    <citation type="journal article" date="2024" name="Insects">
        <title>An Improved Chromosome-Level Genome Assembly of the Firefly Pyrocoelia pectoralis.</title>
        <authorList>
            <person name="Fu X."/>
            <person name="Meyer-Rochow V.B."/>
            <person name="Ballantyne L."/>
            <person name="Zhu X."/>
        </authorList>
    </citation>
    <scope>NUCLEOTIDE SEQUENCE [LARGE SCALE GENOMIC DNA]</scope>
    <source>
        <strain evidence="2">XCY_ONT2</strain>
    </source>
</reference>
<dbReference type="AlphaFoldDB" id="A0AAN7ZLI7"/>
<feature type="domain" description="DUF4485" evidence="1">
    <location>
        <begin position="31"/>
        <end position="112"/>
    </location>
</feature>
<dbReference type="Proteomes" id="UP001329430">
    <property type="component" value="Chromosome 5"/>
</dbReference>
<dbReference type="InterPro" id="IPR027831">
    <property type="entry name" value="DUF4485"/>
</dbReference>
<comment type="caution">
    <text evidence="2">The sequence shown here is derived from an EMBL/GenBank/DDBJ whole genome shotgun (WGS) entry which is preliminary data.</text>
</comment>
<evidence type="ECO:0000259" key="1">
    <source>
        <dbReference type="Pfam" id="PF14846"/>
    </source>
</evidence>
<accession>A0AAN7ZLI7</accession>
<keyword evidence="3" id="KW-1185">Reference proteome</keyword>
<dbReference type="EMBL" id="JAVRBK010000005">
    <property type="protein sequence ID" value="KAK5643688.1"/>
    <property type="molecule type" value="Genomic_DNA"/>
</dbReference>
<dbReference type="Pfam" id="PF14846">
    <property type="entry name" value="DUF4485"/>
    <property type="match status" value="2"/>
</dbReference>
<protein>
    <recommendedName>
        <fullName evidence="1">DUF4485 domain-containing protein</fullName>
    </recommendedName>
</protein>